<proteinExistence type="predicted"/>
<accession>A0ABW4UEV3</accession>
<evidence type="ECO:0000256" key="1">
    <source>
        <dbReference type="SAM" id="Phobius"/>
    </source>
</evidence>
<dbReference type="EMBL" id="JBHUGZ010000011">
    <property type="protein sequence ID" value="MFD1984194.1"/>
    <property type="molecule type" value="Genomic_DNA"/>
</dbReference>
<keyword evidence="1" id="KW-1133">Transmembrane helix</keyword>
<comment type="caution">
    <text evidence="2">The sequence shown here is derived from an EMBL/GenBank/DDBJ whole genome shotgun (WGS) entry which is preliminary data.</text>
</comment>
<dbReference type="Proteomes" id="UP001597405">
    <property type="component" value="Unassembled WGS sequence"/>
</dbReference>
<organism evidence="2 3">
    <name type="scientific">Mesorhizobium newzealandense</name>
    <dbReference type="NCBI Taxonomy" id="1300302"/>
    <lineage>
        <taxon>Bacteria</taxon>
        <taxon>Pseudomonadati</taxon>
        <taxon>Pseudomonadota</taxon>
        <taxon>Alphaproteobacteria</taxon>
        <taxon>Hyphomicrobiales</taxon>
        <taxon>Phyllobacteriaceae</taxon>
        <taxon>Mesorhizobium</taxon>
    </lineage>
</organism>
<keyword evidence="1" id="KW-0472">Membrane</keyword>
<evidence type="ECO:0008006" key="4">
    <source>
        <dbReference type="Google" id="ProtNLM"/>
    </source>
</evidence>
<keyword evidence="3" id="KW-1185">Reference proteome</keyword>
<evidence type="ECO:0000313" key="2">
    <source>
        <dbReference type="EMBL" id="MFD1984194.1"/>
    </source>
</evidence>
<gene>
    <name evidence="2" type="ORF">ACFSOZ_16205</name>
</gene>
<reference evidence="3" key="1">
    <citation type="journal article" date="2019" name="Int. J. Syst. Evol. Microbiol.">
        <title>The Global Catalogue of Microorganisms (GCM) 10K type strain sequencing project: providing services to taxonomists for standard genome sequencing and annotation.</title>
        <authorList>
            <consortium name="The Broad Institute Genomics Platform"/>
            <consortium name="The Broad Institute Genome Sequencing Center for Infectious Disease"/>
            <person name="Wu L."/>
            <person name="Ma J."/>
        </authorList>
    </citation>
    <scope>NUCLEOTIDE SEQUENCE [LARGE SCALE GENOMIC DNA]</scope>
    <source>
        <strain evidence="3">CGMCC 1.16225</strain>
    </source>
</reference>
<dbReference type="RefSeq" id="WP_379099921.1">
    <property type="nucleotide sequence ID" value="NZ_JBHUGZ010000011.1"/>
</dbReference>
<evidence type="ECO:0000313" key="3">
    <source>
        <dbReference type="Proteomes" id="UP001597405"/>
    </source>
</evidence>
<protein>
    <recommendedName>
        <fullName evidence="4">MAPEG family protein</fullName>
    </recommendedName>
</protein>
<sequence length="129" mass="14118">MLEVVLLALAGLLVALGAGHFVTNWFHGYLTDRSGLKARSSAKRLPPWITGTFERTLTFALLASQFPDPHTVILAWLAAKFAANWQRDEPTGAPEAQMEYRSRAMIAVMSGIVSVAFGYVGGWIVTKHC</sequence>
<name>A0ABW4UEV3_9HYPH</name>
<keyword evidence="1" id="KW-0812">Transmembrane</keyword>
<feature type="transmembrane region" description="Helical" evidence="1">
    <location>
        <begin position="104"/>
        <end position="125"/>
    </location>
</feature>